<evidence type="ECO:0000313" key="4">
    <source>
        <dbReference type="EMBL" id="SFL33645.1"/>
    </source>
</evidence>
<sequence>MKKLNIAYVGFGKSTNRYHIPYVKIREHFNIARIVNRSLGKRPEQAILEAEGTVFSTDINDIIQDDSIDLVIVVTPGAAHYETSKKLLLGGKNVICDKPLVETLEQAKELVGIAQEKNLFFMPFQNRRFDSDFLTVKKVLEAGYLGDLLDITVTMDHYRPADASAGKNFDGAWYGHGVHMVDQMVSLFGQPKDVQYDIRSTRDSNAVDDYFSVNLLYTDFRATVQATELAALKRPKWVLYGSRGTLIKENVDQQENDLKVGIFPGSEGFGADTPQDFAQLTYYNQNGDRIDKSIPTISGDYGRVYDAAYESIVNEAEKLVSDDQILTVIETLENGFK</sequence>
<dbReference type="Pfam" id="PF01408">
    <property type="entry name" value="GFO_IDH_MocA"/>
    <property type="match status" value="1"/>
</dbReference>
<dbReference type="OrthoDB" id="9815825at2"/>
<name>A0A1I4GUJ5_9LACT</name>
<protein>
    <submittedName>
        <fullName evidence="4">Predicted dehydrogenase</fullName>
    </submittedName>
</protein>
<dbReference type="Gene3D" id="3.40.50.720">
    <property type="entry name" value="NAD(P)-binding Rossmann-like Domain"/>
    <property type="match status" value="1"/>
</dbReference>
<dbReference type="EMBL" id="FOTJ01000005">
    <property type="protein sequence ID" value="SFL33645.1"/>
    <property type="molecule type" value="Genomic_DNA"/>
</dbReference>
<reference evidence="4 5" key="1">
    <citation type="submission" date="2016-10" db="EMBL/GenBank/DDBJ databases">
        <authorList>
            <person name="de Groot N.N."/>
        </authorList>
    </citation>
    <scope>NUCLEOTIDE SEQUENCE [LARGE SCALE GENOMIC DNA]</scope>
    <source>
        <strain evidence="4 5">M79</strain>
    </source>
</reference>
<organism evidence="4 5">
    <name type="scientific">Lactococcus garvieae</name>
    <dbReference type="NCBI Taxonomy" id="1363"/>
    <lineage>
        <taxon>Bacteria</taxon>
        <taxon>Bacillati</taxon>
        <taxon>Bacillota</taxon>
        <taxon>Bacilli</taxon>
        <taxon>Lactobacillales</taxon>
        <taxon>Streptococcaceae</taxon>
        <taxon>Lactococcus</taxon>
    </lineage>
</organism>
<evidence type="ECO:0000313" key="5">
    <source>
        <dbReference type="Proteomes" id="UP000181969"/>
    </source>
</evidence>
<dbReference type="InterPro" id="IPR000683">
    <property type="entry name" value="Gfo/Idh/MocA-like_OxRdtase_N"/>
</dbReference>
<dbReference type="RefSeq" id="WP_074751095.1">
    <property type="nucleotide sequence ID" value="NZ_CAXVJC010000008.1"/>
</dbReference>
<evidence type="ECO:0000259" key="3">
    <source>
        <dbReference type="Pfam" id="PF02894"/>
    </source>
</evidence>
<evidence type="ECO:0000256" key="1">
    <source>
        <dbReference type="ARBA" id="ARBA00010928"/>
    </source>
</evidence>
<dbReference type="PANTHER" id="PTHR43708">
    <property type="entry name" value="CONSERVED EXPRESSED OXIDOREDUCTASE (EUROFUNG)"/>
    <property type="match status" value="1"/>
</dbReference>
<evidence type="ECO:0000259" key="2">
    <source>
        <dbReference type="Pfam" id="PF01408"/>
    </source>
</evidence>
<accession>A0A1I4GUJ5</accession>
<feature type="domain" description="Gfo/Idh/MocA-like oxidoreductase N-terminal" evidence="2">
    <location>
        <begin position="4"/>
        <end position="122"/>
    </location>
</feature>
<gene>
    <name evidence="4" type="ORF">SAMN05216438_10587</name>
</gene>
<dbReference type="InterPro" id="IPR004104">
    <property type="entry name" value="Gfo/Idh/MocA-like_OxRdtase_C"/>
</dbReference>
<dbReference type="InterPro" id="IPR051317">
    <property type="entry name" value="Gfo/Idh/MocA_oxidoreduct"/>
</dbReference>
<feature type="domain" description="Gfo/Idh/MocA-like oxidoreductase C-terminal" evidence="3">
    <location>
        <begin position="137"/>
        <end position="336"/>
    </location>
</feature>
<proteinExistence type="inferred from homology"/>
<dbReference type="PANTHER" id="PTHR43708:SF7">
    <property type="entry name" value="OXIDOREDUCTASE"/>
    <property type="match status" value="1"/>
</dbReference>
<dbReference type="GO" id="GO:0000166">
    <property type="term" value="F:nucleotide binding"/>
    <property type="evidence" value="ECO:0007669"/>
    <property type="project" value="InterPro"/>
</dbReference>
<comment type="similarity">
    <text evidence="1">Belongs to the Gfo/Idh/MocA family.</text>
</comment>
<dbReference type="Pfam" id="PF02894">
    <property type="entry name" value="GFO_IDH_MocA_C"/>
    <property type="match status" value="1"/>
</dbReference>
<dbReference type="AlphaFoldDB" id="A0A1I4GUJ5"/>
<dbReference type="Proteomes" id="UP000181969">
    <property type="component" value="Unassembled WGS sequence"/>
</dbReference>
<dbReference type="Gene3D" id="3.30.360.10">
    <property type="entry name" value="Dihydrodipicolinate Reductase, domain 2"/>
    <property type="match status" value="1"/>
</dbReference>
<dbReference type="InterPro" id="IPR036291">
    <property type="entry name" value="NAD(P)-bd_dom_sf"/>
</dbReference>
<dbReference type="SUPFAM" id="SSF51735">
    <property type="entry name" value="NAD(P)-binding Rossmann-fold domains"/>
    <property type="match status" value="1"/>
</dbReference>